<evidence type="ECO:0000313" key="9">
    <source>
        <dbReference type="Proteomes" id="UP001500610"/>
    </source>
</evidence>
<dbReference type="InterPro" id="IPR036188">
    <property type="entry name" value="FAD/NAD-bd_sf"/>
</dbReference>
<gene>
    <name evidence="8" type="ORF">GCM10023257_57890</name>
</gene>
<sequence>MRDTYDVVIVGSGPAGAAYARTIKEARPTARVLMVEAGPVVSDPPGRHVRTITDPRERVAAQFASQGPQARPADYEEQVARALSPSRGRSAGLVARPGTWLLDTSAPAEGETGFPAAALSSNVGGMGAHWSGASPWPDAAELSKDLDPDRFDAALTDARRLLQVTQSAFEQAPLGADVRRLLGAHYNPGRNADRVVQPMPLAMEVRPDGQRYWTGPGVMLGDLLTSHGDGFELRSDTAARRILTTAGRADGVLLHDRLEDREYEVGARFVVVAADALRSPQLLSASGIRPAALGHYLNEHTMTTNTIQLDDSLRAAAQGLRKTSEGAVDVLAGVSWVPFHDPSFPFHGQVTQWDASPIPVDDTFEAWPGSVVECSVFMGKAEVRYEDHLEFDDSRPDYFGMPSIKVHYTFTEADRQRLDAAVAEAKRMGSLLGEPINGLEPAVMPHGASLHYQGTTRLGSDDTTSVVDTSLRVWGNDTLYVGGNGAIPTPAACNPTLTTVALCVLGARDLAGRL</sequence>
<evidence type="ECO:0000256" key="1">
    <source>
        <dbReference type="ARBA" id="ARBA00001974"/>
    </source>
</evidence>
<dbReference type="Proteomes" id="UP001500610">
    <property type="component" value="Unassembled WGS sequence"/>
</dbReference>
<dbReference type="InterPro" id="IPR000172">
    <property type="entry name" value="GMC_OxRdtase_N"/>
</dbReference>
<comment type="cofactor">
    <cofactor evidence="1">
        <name>FAD</name>
        <dbReference type="ChEBI" id="CHEBI:57692"/>
    </cofactor>
</comment>
<dbReference type="RefSeq" id="WP_226027341.1">
    <property type="nucleotide sequence ID" value="NZ_BAABIV010000028.1"/>
</dbReference>
<accession>A0ABP9IR57</accession>
<keyword evidence="3" id="KW-0285">Flavoprotein</keyword>
<evidence type="ECO:0000256" key="5">
    <source>
        <dbReference type="ARBA" id="ARBA00023002"/>
    </source>
</evidence>
<dbReference type="SUPFAM" id="SSF51905">
    <property type="entry name" value="FAD/NAD(P)-binding domain"/>
    <property type="match status" value="1"/>
</dbReference>
<evidence type="ECO:0000313" key="8">
    <source>
        <dbReference type="EMBL" id="GAA5004845.1"/>
    </source>
</evidence>
<dbReference type="InterPro" id="IPR051473">
    <property type="entry name" value="P2Ox-like"/>
</dbReference>
<dbReference type="Gene3D" id="3.50.50.60">
    <property type="entry name" value="FAD/NAD(P)-binding domain"/>
    <property type="match status" value="2"/>
</dbReference>
<evidence type="ECO:0000256" key="4">
    <source>
        <dbReference type="ARBA" id="ARBA00022827"/>
    </source>
</evidence>
<evidence type="ECO:0000256" key="2">
    <source>
        <dbReference type="ARBA" id="ARBA00010790"/>
    </source>
</evidence>
<feature type="domain" description="Glucose-methanol-choline oxidoreductase C-terminal" evidence="7">
    <location>
        <begin position="396"/>
        <end position="502"/>
    </location>
</feature>
<protein>
    <submittedName>
        <fullName evidence="8">GMC family oxidoreductase</fullName>
    </submittedName>
</protein>
<evidence type="ECO:0000256" key="3">
    <source>
        <dbReference type="ARBA" id="ARBA00022630"/>
    </source>
</evidence>
<keyword evidence="9" id="KW-1185">Reference proteome</keyword>
<keyword evidence="4" id="KW-0274">FAD</keyword>
<dbReference type="PANTHER" id="PTHR42784">
    <property type="entry name" value="PYRANOSE 2-OXIDASE"/>
    <property type="match status" value="1"/>
</dbReference>
<dbReference type="Pfam" id="PF00732">
    <property type="entry name" value="GMC_oxred_N"/>
    <property type="match status" value="1"/>
</dbReference>
<feature type="domain" description="Glucose-methanol-choline oxidoreductase N-terminal" evidence="6">
    <location>
        <begin position="229"/>
        <end position="301"/>
    </location>
</feature>
<keyword evidence="5" id="KW-0560">Oxidoreductase</keyword>
<dbReference type="EMBL" id="BAABIV010000028">
    <property type="protein sequence ID" value="GAA5004845.1"/>
    <property type="molecule type" value="Genomic_DNA"/>
</dbReference>
<dbReference type="Pfam" id="PF05199">
    <property type="entry name" value="GMC_oxred_C"/>
    <property type="match status" value="1"/>
</dbReference>
<name>A0ABP9IR57_9ACTN</name>
<organism evidence="8 9">
    <name type="scientific">Streptomyces hyderabadensis</name>
    <dbReference type="NCBI Taxonomy" id="598549"/>
    <lineage>
        <taxon>Bacteria</taxon>
        <taxon>Bacillati</taxon>
        <taxon>Actinomycetota</taxon>
        <taxon>Actinomycetes</taxon>
        <taxon>Kitasatosporales</taxon>
        <taxon>Streptomycetaceae</taxon>
        <taxon>Streptomyces</taxon>
    </lineage>
</organism>
<evidence type="ECO:0000259" key="7">
    <source>
        <dbReference type="Pfam" id="PF05199"/>
    </source>
</evidence>
<proteinExistence type="inferred from homology"/>
<dbReference type="InterPro" id="IPR007867">
    <property type="entry name" value="GMC_OxRtase_C"/>
</dbReference>
<dbReference type="SUPFAM" id="SSF54373">
    <property type="entry name" value="FAD-linked reductases, C-terminal domain"/>
    <property type="match status" value="1"/>
</dbReference>
<evidence type="ECO:0000259" key="6">
    <source>
        <dbReference type="Pfam" id="PF00732"/>
    </source>
</evidence>
<dbReference type="PANTHER" id="PTHR42784:SF1">
    <property type="entry name" value="PYRANOSE 2-OXIDASE"/>
    <property type="match status" value="1"/>
</dbReference>
<comment type="caution">
    <text evidence="8">The sequence shown here is derived from an EMBL/GenBank/DDBJ whole genome shotgun (WGS) entry which is preliminary data.</text>
</comment>
<comment type="similarity">
    <text evidence="2">Belongs to the GMC oxidoreductase family.</text>
</comment>
<reference evidence="9" key="1">
    <citation type="journal article" date="2019" name="Int. J. Syst. Evol. Microbiol.">
        <title>The Global Catalogue of Microorganisms (GCM) 10K type strain sequencing project: providing services to taxonomists for standard genome sequencing and annotation.</title>
        <authorList>
            <consortium name="The Broad Institute Genomics Platform"/>
            <consortium name="The Broad Institute Genome Sequencing Center for Infectious Disease"/>
            <person name="Wu L."/>
            <person name="Ma J."/>
        </authorList>
    </citation>
    <scope>NUCLEOTIDE SEQUENCE [LARGE SCALE GENOMIC DNA]</scope>
    <source>
        <strain evidence="9">JCM 17657</strain>
    </source>
</reference>